<organism evidence="1 2">
    <name type="scientific">Panagrolaimus sp. ES5</name>
    <dbReference type="NCBI Taxonomy" id="591445"/>
    <lineage>
        <taxon>Eukaryota</taxon>
        <taxon>Metazoa</taxon>
        <taxon>Ecdysozoa</taxon>
        <taxon>Nematoda</taxon>
        <taxon>Chromadorea</taxon>
        <taxon>Rhabditida</taxon>
        <taxon>Tylenchina</taxon>
        <taxon>Panagrolaimomorpha</taxon>
        <taxon>Panagrolaimoidea</taxon>
        <taxon>Panagrolaimidae</taxon>
        <taxon>Panagrolaimus</taxon>
    </lineage>
</organism>
<accession>A0AC34GB56</accession>
<dbReference type="Proteomes" id="UP000887579">
    <property type="component" value="Unplaced"/>
</dbReference>
<reference evidence="2" key="1">
    <citation type="submission" date="2022-11" db="UniProtKB">
        <authorList>
            <consortium name="WormBaseParasite"/>
        </authorList>
    </citation>
    <scope>IDENTIFICATION</scope>
</reference>
<dbReference type="WBParaSite" id="ES5_v2.g26799.t1">
    <property type="protein sequence ID" value="ES5_v2.g26799.t1"/>
    <property type="gene ID" value="ES5_v2.g26799"/>
</dbReference>
<proteinExistence type="predicted"/>
<name>A0AC34GB56_9BILA</name>
<evidence type="ECO:0000313" key="1">
    <source>
        <dbReference type="Proteomes" id="UP000887579"/>
    </source>
</evidence>
<evidence type="ECO:0000313" key="2">
    <source>
        <dbReference type="WBParaSite" id="ES5_v2.g26799.t1"/>
    </source>
</evidence>
<protein>
    <submittedName>
        <fullName evidence="2">Uncharacterized protein</fullName>
    </submittedName>
</protein>
<sequence>MKEHIILSFIFMFWITSSLADFNTEYTHTQGNRVPTISTVEVEENGQKVFSHEMPVNEVLRIEVTGENLKDVGKVSVSSIGLCEASTDVWFIVHSDATIYFENTFQQ</sequence>